<evidence type="ECO:0000256" key="2">
    <source>
        <dbReference type="ARBA" id="ARBA00006574"/>
    </source>
</evidence>
<keyword evidence="7" id="KW-0568">Pathogenesis-related protein</keyword>
<dbReference type="Pfam" id="PF03094">
    <property type="entry name" value="Mlo"/>
    <property type="match status" value="1"/>
</dbReference>
<feature type="region of interest" description="Disordered" evidence="8">
    <location>
        <begin position="247"/>
        <end position="274"/>
    </location>
</feature>
<keyword evidence="3 9" id="KW-0812">Transmembrane</keyword>
<dbReference type="GO" id="GO:0016020">
    <property type="term" value="C:membrane"/>
    <property type="evidence" value="ECO:0007669"/>
    <property type="project" value="UniProtKB-SubCell"/>
</dbReference>
<keyword evidence="5 9" id="KW-1133">Transmembrane helix</keyword>
<evidence type="ECO:0008006" key="11">
    <source>
        <dbReference type="Google" id="ProtNLM"/>
    </source>
</evidence>
<evidence type="ECO:0000313" key="10">
    <source>
        <dbReference type="EnsemblPlants" id="MELO3C031296.2.1"/>
    </source>
</evidence>
<evidence type="ECO:0000256" key="4">
    <source>
        <dbReference type="ARBA" id="ARBA00022821"/>
    </source>
</evidence>
<evidence type="ECO:0000256" key="9">
    <source>
        <dbReference type="SAM" id="Phobius"/>
    </source>
</evidence>
<evidence type="ECO:0000256" key="5">
    <source>
        <dbReference type="ARBA" id="ARBA00022989"/>
    </source>
</evidence>
<accession>A0A9I9EBI9</accession>
<evidence type="ECO:0000256" key="8">
    <source>
        <dbReference type="SAM" id="MobiDB-lite"/>
    </source>
</evidence>
<dbReference type="GO" id="GO:0006952">
    <property type="term" value="P:defense response"/>
    <property type="evidence" value="ECO:0007669"/>
    <property type="project" value="UniProtKB-KW"/>
</dbReference>
<dbReference type="PANTHER" id="PTHR31942:SF62">
    <property type="entry name" value="MLO-LIKE PROTEIN"/>
    <property type="match status" value="1"/>
</dbReference>
<feature type="region of interest" description="Disordered" evidence="8">
    <location>
        <begin position="196"/>
        <end position="218"/>
    </location>
</feature>
<evidence type="ECO:0000256" key="6">
    <source>
        <dbReference type="ARBA" id="ARBA00023136"/>
    </source>
</evidence>
<proteinExistence type="inferred from homology"/>
<keyword evidence="6 9" id="KW-0472">Membrane</keyword>
<dbReference type="AlphaFoldDB" id="A0A9I9EBI9"/>
<protein>
    <recommendedName>
        <fullName evidence="11">NBS-LRR type resistance protein</fullName>
    </recommendedName>
</protein>
<organism evidence="10">
    <name type="scientific">Cucumis melo</name>
    <name type="common">Muskmelon</name>
    <dbReference type="NCBI Taxonomy" id="3656"/>
    <lineage>
        <taxon>Eukaryota</taxon>
        <taxon>Viridiplantae</taxon>
        <taxon>Streptophyta</taxon>
        <taxon>Embryophyta</taxon>
        <taxon>Tracheophyta</taxon>
        <taxon>Spermatophyta</taxon>
        <taxon>Magnoliopsida</taxon>
        <taxon>eudicotyledons</taxon>
        <taxon>Gunneridae</taxon>
        <taxon>Pentapetalae</taxon>
        <taxon>rosids</taxon>
        <taxon>fabids</taxon>
        <taxon>Cucurbitales</taxon>
        <taxon>Cucurbitaceae</taxon>
        <taxon>Benincaseae</taxon>
        <taxon>Cucumis</taxon>
    </lineage>
</organism>
<dbReference type="Gramene" id="MELO3C031296.2.1">
    <property type="protein sequence ID" value="MELO3C031296.2.1"/>
    <property type="gene ID" value="MELO3C031296.2"/>
</dbReference>
<evidence type="ECO:0000256" key="7">
    <source>
        <dbReference type="ARBA" id="ARBA00023265"/>
    </source>
</evidence>
<reference evidence="10" key="1">
    <citation type="submission" date="2023-03" db="UniProtKB">
        <authorList>
            <consortium name="EnsemblPlants"/>
        </authorList>
    </citation>
    <scope>IDENTIFICATION</scope>
</reference>
<comment type="similarity">
    <text evidence="2">Belongs to the MLO family.</text>
</comment>
<keyword evidence="4" id="KW-0611">Plant defense</keyword>
<dbReference type="InterPro" id="IPR004326">
    <property type="entry name" value="Mlo"/>
</dbReference>
<evidence type="ECO:0000256" key="1">
    <source>
        <dbReference type="ARBA" id="ARBA00004141"/>
    </source>
</evidence>
<feature type="transmembrane region" description="Helical" evidence="9">
    <location>
        <begin position="133"/>
        <end position="154"/>
    </location>
</feature>
<dbReference type="PANTHER" id="PTHR31942">
    <property type="entry name" value="MLO-LIKE PROTEIN 1"/>
    <property type="match status" value="1"/>
</dbReference>
<evidence type="ECO:0000256" key="3">
    <source>
        <dbReference type="ARBA" id="ARBA00022692"/>
    </source>
</evidence>
<feature type="compositionally biased region" description="Basic residues" evidence="8">
    <location>
        <begin position="202"/>
        <end position="216"/>
    </location>
</feature>
<sequence length="320" mass="36371">MENDRCTHIRSFRNFKATVEESQHQVETPFGLTKRKSLLVALEKIKEGEKSDIWSSVLSSRFYPCALEIDLKRVRHIFVATQSLNGSIPREHNNDEIREYCPEAFSESKPSFGNLKGRESFASYESLEQLHRLIFVLGVTHVLYSFIAIALAMIKIYDWRTWENEAKCNDPTFRIKLRSLLSAKTRPQNTKFITNRSSTQNHKTKYSNKIHQRKHKENQTRPYGLHASFLPLDGLLLAIPIPEKLKKRKGSSGSVERTYQSRDPEGYTYQSSDPEGCTYQSSALEGCTYQSSAPGGCTYQSSAPAGCTYQSSAPEGCTYP</sequence>
<name>A0A9I9EBI9_CUCME</name>
<dbReference type="EnsemblPlants" id="MELO3C031296.2.1">
    <property type="protein sequence ID" value="MELO3C031296.2.1"/>
    <property type="gene ID" value="MELO3C031296.2"/>
</dbReference>
<comment type="subcellular location">
    <subcellularLocation>
        <location evidence="1">Membrane</location>
        <topology evidence="1">Multi-pass membrane protein</topology>
    </subcellularLocation>
</comment>